<reference evidence="1" key="1">
    <citation type="submission" date="2022-10" db="EMBL/GenBank/DDBJ databases">
        <title>Complete Genome of Trichothecium roseum strain YXFP-22015, a Plant Pathogen Isolated from Citrus.</title>
        <authorList>
            <person name="Wang Y."/>
            <person name="Zhu L."/>
        </authorList>
    </citation>
    <scope>NUCLEOTIDE SEQUENCE</scope>
    <source>
        <strain evidence="1">YXFP-22015</strain>
    </source>
</reference>
<evidence type="ECO:0000313" key="2">
    <source>
        <dbReference type="Proteomes" id="UP001163324"/>
    </source>
</evidence>
<name>A0ACC0UQT8_9HYPO</name>
<proteinExistence type="predicted"/>
<dbReference type="EMBL" id="CM047950">
    <property type="protein sequence ID" value="KAI9896026.1"/>
    <property type="molecule type" value="Genomic_DNA"/>
</dbReference>
<comment type="caution">
    <text evidence="1">The sequence shown here is derived from an EMBL/GenBank/DDBJ whole genome shotgun (WGS) entry which is preliminary data.</text>
</comment>
<accession>A0ACC0UQT8</accession>
<evidence type="ECO:0000313" key="1">
    <source>
        <dbReference type="EMBL" id="KAI9896026.1"/>
    </source>
</evidence>
<protein>
    <submittedName>
        <fullName evidence="1">Uncharacterized protein</fullName>
    </submittedName>
</protein>
<keyword evidence="2" id="KW-1185">Reference proteome</keyword>
<dbReference type="Proteomes" id="UP001163324">
    <property type="component" value="Chromosome 11"/>
</dbReference>
<sequence length="102" mass="10334">MSLRGDSPDAEEAEAEAEAGKGPAVKSVQVDLILNKAGGGGDGNGKGSAPADVDLSKIQDIIDRVINKMKTHGAVTLGDLTKLSDSLRPLGTDSMNFAAQAG</sequence>
<organism evidence="1 2">
    <name type="scientific">Trichothecium roseum</name>
    <dbReference type="NCBI Taxonomy" id="47278"/>
    <lineage>
        <taxon>Eukaryota</taxon>
        <taxon>Fungi</taxon>
        <taxon>Dikarya</taxon>
        <taxon>Ascomycota</taxon>
        <taxon>Pezizomycotina</taxon>
        <taxon>Sordariomycetes</taxon>
        <taxon>Hypocreomycetidae</taxon>
        <taxon>Hypocreales</taxon>
        <taxon>Hypocreales incertae sedis</taxon>
        <taxon>Trichothecium</taxon>
    </lineage>
</organism>
<gene>
    <name evidence="1" type="ORF">N3K66_009095</name>
</gene>